<dbReference type="GO" id="GO:0008270">
    <property type="term" value="F:zinc ion binding"/>
    <property type="evidence" value="ECO:0007669"/>
    <property type="project" value="UniProtKB-KW"/>
</dbReference>
<evidence type="ECO:0000256" key="6">
    <source>
        <dbReference type="SAM" id="MobiDB-lite"/>
    </source>
</evidence>
<dbReference type="PRINTS" id="PR01407">
    <property type="entry name" value="BUTYPHLNCDUF"/>
</dbReference>
<dbReference type="SMART" id="SM00336">
    <property type="entry name" value="BBOX"/>
    <property type="match status" value="1"/>
</dbReference>
<dbReference type="InterPro" id="IPR050143">
    <property type="entry name" value="TRIM/RBCC"/>
</dbReference>
<name>A0A8C8VJD4_9SAUR</name>
<dbReference type="SMART" id="SM00589">
    <property type="entry name" value="PRY"/>
    <property type="match status" value="1"/>
</dbReference>
<reference evidence="9" key="1">
    <citation type="submission" date="2025-08" db="UniProtKB">
        <authorList>
            <consortium name="Ensembl"/>
        </authorList>
    </citation>
    <scope>IDENTIFICATION</scope>
</reference>
<sequence>MAATNPAKTLQDETSCPICLEYFKDPVVLDCDHNFCRACITQCWEGSQTLSCPQCRQTCPEKNLRPNRQLRTIVEAARGLRLQSAREAETEGLCEKHREPLKLFCKDDQIPICVVCDRSKEHRDHRVIPAEEAAEEFKEKIQAHLKTLREEREKLQECKVTREKRSQENLRKTQTERQKIVSEFQQLRQFLEEQERLLLAQLEKLEKEMGMFHTDNITTLSEEISHLSELISEVEGKCQKPTNEFLQVRLMKYNHVKLFLSRCEKGKFQRPKEISPGLEKELSDVSQKAVALIETVRTFEVTVTLDPDTAHPQLVLSEDGKRVRWGHTRDSPRGDIAGRWRWGVGNAGVWGWPESLCRGRERSATAPRRGSGLCGDGGISSGLSPPPRPSCPRADFIHPWSV</sequence>
<feature type="domain" description="B box-type" evidence="8">
    <location>
        <begin position="89"/>
        <end position="130"/>
    </location>
</feature>
<dbReference type="SUPFAM" id="SSF49899">
    <property type="entry name" value="Concanavalin A-like lectins/glucanases"/>
    <property type="match status" value="1"/>
</dbReference>
<reference evidence="9" key="2">
    <citation type="submission" date="2025-09" db="UniProtKB">
        <authorList>
            <consortium name="Ensembl"/>
        </authorList>
    </citation>
    <scope>IDENTIFICATION</scope>
</reference>
<evidence type="ECO:0000256" key="2">
    <source>
        <dbReference type="ARBA" id="ARBA00022771"/>
    </source>
</evidence>
<dbReference type="CDD" id="cd16594">
    <property type="entry name" value="RING-HC_TRIM7-like_C-IV"/>
    <property type="match status" value="1"/>
</dbReference>
<dbReference type="InterPro" id="IPR003613">
    <property type="entry name" value="Ubox_domain"/>
</dbReference>
<evidence type="ECO:0008006" key="11">
    <source>
        <dbReference type="Google" id="ProtNLM"/>
    </source>
</evidence>
<feature type="region of interest" description="Disordered" evidence="6">
    <location>
        <begin position="363"/>
        <end position="402"/>
    </location>
</feature>
<dbReference type="InterPro" id="IPR000315">
    <property type="entry name" value="Znf_B-box"/>
</dbReference>
<dbReference type="CDD" id="cd19762">
    <property type="entry name" value="Bbox2_TRIM7-like"/>
    <property type="match status" value="1"/>
</dbReference>
<dbReference type="Pfam" id="PF13765">
    <property type="entry name" value="PRY"/>
    <property type="match status" value="1"/>
</dbReference>
<keyword evidence="2 4" id="KW-0863">Zinc-finger</keyword>
<protein>
    <recommendedName>
        <fullName evidence="11">Zinc finger protein RFP-like</fullName>
    </recommendedName>
</protein>
<dbReference type="InterPro" id="IPR001841">
    <property type="entry name" value="Znf_RING"/>
</dbReference>
<proteinExistence type="predicted"/>
<evidence type="ECO:0000313" key="10">
    <source>
        <dbReference type="Proteomes" id="UP000694393"/>
    </source>
</evidence>
<dbReference type="PROSITE" id="PS00518">
    <property type="entry name" value="ZF_RING_1"/>
    <property type="match status" value="1"/>
</dbReference>
<dbReference type="Proteomes" id="UP000694393">
    <property type="component" value="Unplaced"/>
</dbReference>
<evidence type="ECO:0000256" key="5">
    <source>
        <dbReference type="SAM" id="Coils"/>
    </source>
</evidence>
<evidence type="ECO:0000259" key="7">
    <source>
        <dbReference type="PROSITE" id="PS50089"/>
    </source>
</evidence>
<dbReference type="PROSITE" id="PS50089">
    <property type="entry name" value="ZF_RING_2"/>
    <property type="match status" value="1"/>
</dbReference>
<accession>A0A8C8VJD4</accession>
<keyword evidence="3" id="KW-0862">Zinc</keyword>
<dbReference type="Ensembl" id="ENSPCET00000012815.1">
    <property type="protein sequence ID" value="ENSPCEP00000012378.1"/>
    <property type="gene ID" value="ENSPCEG00000009839.1"/>
</dbReference>
<dbReference type="InterPro" id="IPR003879">
    <property type="entry name" value="Butyrophylin_SPRY"/>
</dbReference>
<dbReference type="GO" id="GO:0004842">
    <property type="term" value="F:ubiquitin-protein transferase activity"/>
    <property type="evidence" value="ECO:0007669"/>
    <property type="project" value="InterPro"/>
</dbReference>
<evidence type="ECO:0000256" key="4">
    <source>
        <dbReference type="PROSITE-ProRule" id="PRU00024"/>
    </source>
</evidence>
<evidence type="ECO:0000256" key="3">
    <source>
        <dbReference type="ARBA" id="ARBA00022833"/>
    </source>
</evidence>
<dbReference type="PANTHER" id="PTHR24103">
    <property type="entry name" value="E3 UBIQUITIN-PROTEIN LIGASE TRIM"/>
    <property type="match status" value="1"/>
</dbReference>
<dbReference type="Pfam" id="PF00643">
    <property type="entry name" value="zf-B_box"/>
    <property type="match status" value="1"/>
</dbReference>
<feature type="coiled-coil region" evidence="5">
    <location>
        <begin position="131"/>
        <end position="158"/>
    </location>
</feature>
<dbReference type="InterPro" id="IPR017907">
    <property type="entry name" value="Znf_RING_CS"/>
</dbReference>
<dbReference type="AlphaFoldDB" id="A0A8C8VJD4"/>
<dbReference type="SUPFAM" id="SSF57845">
    <property type="entry name" value="B-box zinc-binding domain"/>
    <property type="match status" value="1"/>
</dbReference>
<dbReference type="InterPro" id="IPR013320">
    <property type="entry name" value="ConA-like_dom_sf"/>
</dbReference>
<dbReference type="SUPFAM" id="SSF57850">
    <property type="entry name" value="RING/U-box"/>
    <property type="match status" value="1"/>
</dbReference>
<keyword evidence="5" id="KW-0175">Coiled coil</keyword>
<organism evidence="9 10">
    <name type="scientific">Pelusios castaneus</name>
    <name type="common">West African mud turtle</name>
    <dbReference type="NCBI Taxonomy" id="367368"/>
    <lineage>
        <taxon>Eukaryota</taxon>
        <taxon>Metazoa</taxon>
        <taxon>Chordata</taxon>
        <taxon>Craniata</taxon>
        <taxon>Vertebrata</taxon>
        <taxon>Euteleostomi</taxon>
        <taxon>Archelosauria</taxon>
        <taxon>Testudinata</taxon>
        <taxon>Testudines</taxon>
        <taxon>Pleurodira</taxon>
        <taxon>Pelomedusidae</taxon>
        <taxon>Pelusios</taxon>
    </lineage>
</organism>
<dbReference type="GO" id="GO:0016567">
    <property type="term" value="P:protein ubiquitination"/>
    <property type="evidence" value="ECO:0007669"/>
    <property type="project" value="InterPro"/>
</dbReference>
<dbReference type="SMART" id="SM00504">
    <property type="entry name" value="Ubox"/>
    <property type="match status" value="1"/>
</dbReference>
<dbReference type="PROSITE" id="PS50119">
    <property type="entry name" value="ZF_BBOX"/>
    <property type="match status" value="1"/>
</dbReference>
<dbReference type="Gene3D" id="3.30.40.10">
    <property type="entry name" value="Zinc/RING finger domain, C3HC4 (zinc finger)"/>
    <property type="match status" value="1"/>
</dbReference>
<dbReference type="InterPro" id="IPR013083">
    <property type="entry name" value="Znf_RING/FYVE/PHD"/>
</dbReference>
<feature type="domain" description="RING-type" evidence="7">
    <location>
        <begin position="16"/>
        <end position="56"/>
    </location>
</feature>
<dbReference type="SMART" id="SM00184">
    <property type="entry name" value="RING"/>
    <property type="match status" value="1"/>
</dbReference>
<dbReference type="InterPro" id="IPR006574">
    <property type="entry name" value="PRY"/>
</dbReference>
<keyword evidence="1" id="KW-0479">Metal-binding</keyword>
<evidence type="ECO:0000313" key="9">
    <source>
        <dbReference type="Ensembl" id="ENSPCEP00000012378.1"/>
    </source>
</evidence>
<dbReference type="InterPro" id="IPR043136">
    <property type="entry name" value="B30.2/SPRY_sf"/>
</dbReference>
<dbReference type="Gene3D" id="3.30.160.60">
    <property type="entry name" value="Classic Zinc Finger"/>
    <property type="match status" value="1"/>
</dbReference>
<evidence type="ECO:0000256" key="1">
    <source>
        <dbReference type="ARBA" id="ARBA00022723"/>
    </source>
</evidence>
<dbReference type="Gene3D" id="2.60.120.920">
    <property type="match status" value="1"/>
</dbReference>
<keyword evidence="10" id="KW-1185">Reference proteome</keyword>
<evidence type="ECO:0000259" key="8">
    <source>
        <dbReference type="PROSITE" id="PS50119"/>
    </source>
</evidence>
<dbReference type="Pfam" id="PF15227">
    <property type="entry name" value="zf-C3HC4_4"/>
    <property type="match status" value="1"/>
</dbReference>